<dbReference type="OrthoDB" id="275232at2"/>
<dbReference type="Proteomes" id="UP000239203">
    <property type="component" value="Unassembled WGS sequence"/>
</dbReference>
<proteinExistence type="predicted"/>
<evidence type="ECO:0000313" key="2">
    <source>
        <dbReference type="EMBL" id="PPK63224.1"/>
    </source>
</evidence>
<dbReference type="AlphaFoldDB" id="A0A2S6GDA7"/>
<feature type="compositionally biased region" description="Pro residues" evidence="1">
    <location>
        <begin position="667"/>
        <end position="694"/>
    </location>
</feature>
<comment type="caution">
    <text evidence="2">The sequence shown here is derived from an EMBL/GenBank/DDBJ whole genome shotgun (WGS) entry which is preliminary data.</text>
</comment>
<feature type="compositionally biased region" description="Low complexity" evidence="1">
    <location>
        <begin position="695"/>
        <end position="726"/>
    </location>
</feature>
<reference evidence="2 3" key="1">
    <citation type="submission" date="2018-02" db="EMBL/GenBank/DDBJ databases">
        <title>Genomic Encyclopedia of Archaeal and Bacterial Type Strains, Phase II (KMG-II): from individual species to whole genera.</title>
        <authorList>
            <person name="Goeker M."/>
        </authorList>
    </citation>
    <scope>NUCLEOTIDE SEQUENCE [LARGE SCALE GENOMIC DNA]</scope>
    <source>
        <strain evidence="2 3">YU 961-1</strain>
    </source>
</reference>
<evidence type="ECO:0000313" key="3">
    <source>
        <dbReference type="Proteomes" id="UP000239203"/>
    </source>
</evidence>
<evidence type="ECO:0000256" key="1">
    <source>
        <dbReference type="SAM" id="MobiDB-lite"/>
    </source>
</evidence>
<dbReference type="InterPro" id="IPR047659">
    <property type="entry name" value="T7SS_assoc"/>
</dbReference>
<protein>
    <submittedName>
        <fullName evidence="2">Uncharacterized protein</fullName>
    </submittedName>
</protein>
<feature type="region of interest" description="Disordered" evidence="1">
    <location>
        <begin position="584"/>
        <end position="790"/>
    </location>
</feature>
<keyword evidence="3" id="KW-1185">Reference proteome</keyword>
<feature type="compositionally biased region" description="Low complexity" evidence="1">
    <location>
        <begin position="610"/>
        <end position="626"/>
    </location>
</feature>
<dbReference type="NCBIfam" id="NF033532">
    <property type="entry name" value="lone7para_assoc"/>
    <property type="match status" value="1"/>
</dbReference>
<sequence>MTSSPVPGRDFAVFGNELLRYTPGEHGYAIVDSEVAGGRPVDAGYGRTAWSVPLSAFESVFQLYTKRLVDGAAEVVEFDPVAGLLSEVPVVQVRWMAPLGGVWPQFPAVHVGGLPVGGFEPVRDATIDAVRAAAPAGWRRVKVSCHAIGYGMEIVAEVTGADGETRSWSPPAMVGQWFHRWRMRAYEAIWGTWYSMSYELTPDEVVESAALIEGPPPSLLGAVGDGADELRMLPRQPQVVPEWMAAAAVAVVGRDQVNGWHPHPDPDAGRVDLAPVFDHGTQWYRPMVSSREATAVLRYLREAPVVLAARGYGPDALADKRDQVPMAYHTDGRWVWPAAVAYYLEEHKVPPVLALVDHIRQNRYRLPDVVPAAAQDRALAAVTGQDTVSDADRREAVKTVQEAVLLCRTSPRFFSLEAHRSGAWCLVRDGDWWLVYRASGDHRVDPVRFGDARSAAAYLVGQLVIHRDAQVYTVDEPLHWWQVSTAVLGHEDPSLSQFEDIRVTVIADVELERYGSTGGNLLVPPDTQPHRVAATGTDPHHRYRLKGSWHVVAATHPSGAEAYLLPESVQAFLDRGDLVERVPEVPKPLAPNSFSPTRAITPPRPGTAPGGSTPSGAARSSASSGPLAFGPSGPGVPPPSAPGGPSSGPGRQALPGSGAARSSTPSAPNPLGPSSPGTPVPARPAPPVPNPLAPPGGSWPSAPSVPVVHGPSGSSWPSGAPALSTPAVPPPFPTPSTPGHAQPPPAFPAPPVAPAGFPPPPGPGIPSPPSASPVPVPGHPGLPPISDGLRQEARRTPNGWVYCADPDIDPRYVEGVPNAALLGAYRVGPHGDLTGETYLNPDYRPSPRKQGFPPPLCDFDAVVAFVAVGWSPQRHVPHAALEATVYLDTPPGPVNFTFMPDGRRYLDAYTAPEHLPPHAVHAVQTTTRNLLPILNGATLRLNQGGRLSIEIPAEDLIAADLATRR</sequence>
<feature type="compositionally biased region" description="Pro residues" evidence="1">
    <location>
        <begin position="727"/>
        <end position="783"/>
    </location>
</feature>
<dbReference type="RefSeq" id="WP_146108346.1">
    <property type="nucleotide sequence ID" value="NZ_PTIX01000030.1"/>
</dbReference>
<dbReference type="EMBL" id="PTIX01000030">
    <property type="protein sequence ID" value="PPK63224.1"/>
    <property type="molecule type" value="Genomic_DNA"/>
</dbReference>
<accession>A0A2S6GDA7</accession>
<gene>
    <name evidence="2" type="ORF">CLV40_13016</name>
</gene>
<name>A0A2S6GDA7_9PSEU</name>
<organism evidence="2 3">
    <name type="scientific">Actinokineospora auranticolor</name>
    <dbReference type="NCBI Taxonomy" id="155976"/>
    <lineage>
        <taxon>Bacteria</taxon>
        <taxon>Bacillati</taxon>
        <taxon>Actinomycetota</taxon>
        <taxon>Actinomycetes</taxon>
        <taxon>Pseudonocardiales</taxon>
        <taxon>Pseudonocardiaceae</taxon>
        <taxon>Actinokineospora</taxon>
    </lineage>
</organism>